<dbReference type="Pfam" id="PF00005">
    <property type="entry name" value="ABC_tran"/>
    <property type="match status" value="1"/>
</dbReference>
<keyword evidence="5" id="KW-0029">Amino-acid transport</keyword>
<dbReference type="PANTHER" id="PTHR43820:SF4">
    <property type="entry name" value="HIGH-AFFINITY BRANCHED-CHAIN AMINO ACID TRANSPORT ATP-BINDING PROTEIN LIVF"/>
    <property type="match status" value="1"/>
</dbReference>
<keyword evidence="3" id="KW-0547">Nucleotide-binding</keyword>
<dbReference type="GO" id="GO:0005524">
    <property type="term" value="F:ATP binding"/>
    <property type="evidence" value="ECO:0007669"/>
    <property type="project" value="UniProtKB-KW"/>
</dbReference>
<comment type="similarity">
    <text evidence="1">Belongs to the ABC transporter superfamily.</text>
</comment>
<evidence type="ECO:0000313" key="8">
    <source>
        <dbReference type="Proteomes" id="UP000634476"/>
    </source>
</evidence>
<sequence length="255" mass="27536">MNERAGERGADPGPPGGDAFLTVTDLHAGYGEARVLHGVNLTVGRGEICAILGPNGAGKTTLLRALSGMVRVRGAVRLDGADLTRRPPDAVARRGVAHVPEGRGTFMPLTVEENLRLGAFVRRGRGEVEADLERIHGYFPVLRERLRQPAGSLSGGEQQMLAIGRALMLRPRLLLLDEPSLGLAPIVTRELFRIVQTINEQERTTVVVVEQNAHLALDVAGRAHVLETGRIVLSGSAERIRADEQVAQSYLGYRV</sequence>
<evidence type="ECO:0000256" key="5">
    <source>
        <dbReference type="ARBA" id="ARBA00022970"/>
    </source>
</evidence>
<dbReference type="InterPro" id="IPR003439">
    <property type="entry name" value="ABC_transporter-like_ATP-bd"/>
</dbReference>
<evidence type="ECO:0000256" key="3">
    <source>
        <dbReference type="ARBA" id="ARBA00022741"/>
    </source>
</evidence>
<dbReference type="SMART" id="SM00382">
    <property type="entry name" value="AAA"/>
    <property type="match status" value="1"/>
</dbReference>
<gene>
    <name evidence="7" type="ORF">Pta02_03640</name>
</gene>
<dbReference type="InterPro" id="IPR003593">
    <property type="entry name" value="AAA+_ATPase"/>
</dbReference>
<dbReference type="InterPro" id="IPR027417">
    <property type="entry name" value="P-loop_NTPase"/>
</dbReference>
<dbReference type="Gene3D" id="3.40.50.300">
    <property type="entry name" value="P-loop containing nucleotide triphosphate hydrolases"/>
    <property type="match status" value="1"/>
</dbReference>
<dbReference type="PROSITE" id="PS50893">
    <property type="entry name" value="ABC_TRANSPORTER_2"/>
    <property type="match status" value="1"/>
</dbReference>
<dbReference type="GO" id="GO:0015658">
    <property type="term" value="F:branched-chain amino acid transmembrane transporter activity"/>
    <property type="evidence" value="ECO:0007669"/>
    <property type="project" value="TreeGrafter"/>
</dbReference>
<dbReference type="CDD" id="cd03224">
    <property type="entry name" value="ABC_TM1139_LivF_branched"/>
    <property type="match status" value="1"/>
</dbReference>
<dbReference type="EMBL" id="BOOK01000002">
    <property type="protein sequence ID" value="GIH98355.1"/>
    <property type="molecule type" value="Genomic_DNA"/>
</dbReference>
<dbReference type="GO" id="GO:0015807">
    <property type="term" value="P:L-amino acid transport"/>
    <property type="evidence" value="ECO:0007669"/>
    <property type="project" value="TreeGrafter"/>
</dbReference>
<evidence type="ECO:0000256" key="4">
    <source>
        <dbReference type="ARBA" id="ARBA00022840"/>
    </source>
</evidence>
<reference evidence="7" key="1">
    <citation type="submission" date="2021-01" db="EMBL/GenBank/DDBJ databases">
        <title>Whole genome shotgun sequence of Planobispora takensis NBRC 109077.</title>
        <authorList>
            <person name="Komaki H."/>
            <person name="Tamura T."/>
        </authorList>
    </citation>
    <scope>NUCLEOTIDE SEQUENCE</scope>
    <source>
        <strain evidence="7">NBRC 109077</strain>
    </source>
</reference>
<evidence type="ECO:0000256" key="2">
    <source>
        <dbReference type="ARBA" id="ARBA00022448"/>
    </source>
</evidence>
<feature type="domain" description="ABC transporter" evidence="6">
    <location>
        <begin position="21"/>
        <end position="253"/>
    </location>
</feature>
<evidence type="ECO:0000259" key="6">
    <source>
        <dbReference type="PROSITE" id="PS50893"/>
    </source>
</evidence>
<protein>
    <submittedName>
        <fullName evidence="7">ABC transporter ATP-binding protein</fullName>
    </submittedName>
</protein>
<dbReference type="PANTHER" id="PTHR43820">
    <property type="entry name" value="HIGH-AFFINITY BRANCHED-CHAIN AMINO ACID TRANSPORT ATP-BINDING PROTEIN LIVF"/>
    <property type="match status" value="1"/>
</dbReference>
<name>A0A8J3SRS2_9ACTN</name>
<dbReference type="AlphaFoldDB" id="A0A8J3SRS2"/>
<evidence type="ECO:0000313" key="7">
    <source>
        <dbReference type="EMBL" id="GIH98355.1"/>
    </source>
</evidence>
<comment type="caution">
    <text evidence="7">The sequence shown here is derived from an EMBL/GenBank/DDBJ whole genome shotgun (WGS) entry which is preliminary data.</text>
</comment>
<keyword evidence="4 7" id="KW-0067">ATP-binding</keyword>
<keyword evidence="2" id="KW-0813">Transport</keyword>
<dbReference type="Proteomes" id="UP000634476">
    <property type="component" value="Unassembled WGS sequence"/>
</dbReference>
<dbReference type="InterPro" id="IPR017871">
    <property type="entry name" value="ABC_transporter-like_CS"/>
</dbReference>
<evidence type="ECO:0000256" key="1">
    <source>
        <dbReference type="ARBA" id="ARBA00005417"/>
    </source>
</evidence>
<keyword evidence="8" id="KW-1185">Reference proteome</keyword>
<dbReference type="PROSITE" id="PS00211">
    <property type="entry name" value="ABC_TRANSPORTER_1"/>
    <property type="match status" value="1"/>
</dbReference>
<dbReference type="InterPro" id="IPR052156">
    <property type="entry name" value="BCAA_Transport_ATP-bd_LivF"/>
</dbReference>
<accession>A0A8J3SRS2</accession>
<organism evidence="7 8">
    <name type="scientific">Planobispora takensis</name>
    <dbReference type="NCBI Taxonomy" id="1367882"/>
    <lineage>
        <taxon>Bacteria</taxon>
        <taxon>Bacillati</taxon>
        <taxon>Actinomycetota</taxon>
        <taxon>Actinomycetes</taxon>
        <taxon>Streptosporangiales</taxon>
        <taxon>Streptosporangiaceae</taxon>
        <taxon>Planobispora</taxon>
    </lineage>
</organism>
<dbReference type="GO" id="GO:0016887">
    <property type="term" value="F:ATP hydrolysis activity"/>
    <property type="evidence" value="ECO:0007669"/>
    <property type="project" value="InterPro"/>
</dbReference>
<dbReference type="RefSeq" id="WP_203872860.1">
    <property type="nucleotide sequence ID" value="NZ_BOOK01000002.1"/>
</dbReference>
<proteinExistence type="inferred from homology"/>
<dbReference type="SUPFAM" id="SSF52540">
    <property type="entry name" value="P-loop containing nucleoside triphosphate hydrolases"/>
    <property type="match status" value="1"/>
</dbReference>